<gene>
    <name evidence="2" type="ORF">HUK68_09370</name>
</gene>
<name>A0A6N1WWI0_9BURK</name>
<keyword evidence="3" id="KW-1185">Reference proteome</keyword>
<dbReference type="KEGG" id="aant:HUK68_09370"/>
<dbReference type="EMBL" id="CP054840">
    <property type="protein sequence ID" value="QKV51391.1"/>
    <property type="molecule type" value="Genomic_DNA"/>
</dbReference>
<reference evidence="2 3" key="1">
    <citation type="submission" date="2020-06" db="EMBL/GenBank/DDBJ databases">
        <title>Acidovorax antarctica sp. nov., isolated from Corinth ice sheet soil, Antarctic Fields Peninsula.</title>
        <authorList>
            <person name="Xu Q."/>
            <person name="Peng F."/>
        </authorList>
    </citation>
    <scope>NUCLEOTIDE SEQUENCE [LARGE SCALE GENOMIC DNA]</scope>
    <source>
        <strain evidence="2 3">16-35-5</strain>
    </source>
</reference>
<accession>A0A6N1WWI0</accession>
<protein>
    <submittedName>
        <fullName evidence="2">Uncharacterized protein</fullName>
    </submittedName>
</protein>
<dbReference type="AlphaFoldDB" id="A0A6N1WWI0"/>
<proteinExistence type="predicted"/>
<evidence type="ECO:0000313" key="3">
    <source>
        <dbReference type="Proteomes" id="UP000509579"/>
    </source>
</evidence>
<evidence type="ECO:0000256" key="1">
    <source>
        <dbReference type="SAM" id="MobiDB-lite"/>
    </source>
</evidence>
<dbReference type="Proteomes" id="UP000509579">
    <property type="component" value="Chromosome"/>
</dbReference>
<feature type="compositionally biased region" description="Basic and acidic residues" evidence="1">
    <location>
        <begin position="1"/>
        <end position="14"/>
    </location>
</feature>
<evidence type="ECO:0000313" key="2">
    <source>
        <dbReference type="EMBL" id="QKV51391.1"/>
    </source>
</evidence>
<organism evidence="2 3">
    <name type="scientific">Comamonas antarctica</name>
    <dbReference type="NCBI Taxonomy" id="2743470"/>
    <lineage>
        <taxon>Bacteria</taxon>
        <taxon>Pseudomonadati</taxon>
        <taxon>Pseudomonadota</taxon>
        <taxon>Betaproteobacteria</taxon>
        <taxon>Burkholderiales</taxon>
        <taxon>Comamonadaceae</taxon>
        <taxon>Comamonas</taxon>
    </lineage>
</organism>
<feature type="region of interest" description="Disordered" evidence="1">
    <location>
        <begin position="1"/>
        <end position="32"/>
    </location>
</feature>
<sequence>MEGKEGKDDIDRTGVKNRNPQHSARMTHAQRERRAGRVWFWLPLARVVCSMRAAIGTTIKQCLKRSHHTLKIAQFTCICRHPFFAIYFAVWSTQATYSPPTMAGMDCRPSPAA</sequence>